<evidence type="ECO:0008006" key="3">
    <source>
        <dbReference type="Google" id="ProtNLM"/>
    </source>
</evidence>
<proteinExistence type="predicted"/>
<reference evidence="2" key="1">
    <citation type="submission" date="2023-07" db="EMBL/GenBank/DDBJ databases">
        <title>30 novel species of actinomycetes from the DSMZ collection.</title>
        <authorList>
            <person name="Nouioui I."/>
        </authorList>
    </citation>
    <scope>NUCLEOTIDE SEQUENCE [LARGE SCALE GENOMIC DNA]</scope>
    <source>
        <strain evidence="2">DSM 44917</strain>
    </source>
</reference>
<dbReference type="RefSeq" id="WP_311632581.1">
    <property type="nucleotide sequence ID" value="NZ_JAVREN010000042.1"/>
</dbReference>
<gene>
    <name evidence="1" type="ORF">RM780_22030</name>
</gene>
<evidence type="ECO:0000313" key="1">
    <source>
        <dbReference type="EMBL" id="MDT0309616.1"/>
    </source>
</evidence>
<keyword evidence="2" id="KW-1185">Reference proteome</keyword>
<name>A0ABU2LDG1_9ACTN</name>
<sequence length="242" mass="25642">MTAARNAAAGAAPAQPFDYRFACEVPEDFVPLPRAGTDEEWREALRELLPKAEEDALHLAAAALQEALARLTPENTVRTALCVGHRDDTLVLGFLSVSVAHTGHRNDLVAAETVYRTLRQDLIGSGDGAAVTPIDRPRAKGVQGPQDTILAVRLPCGPAVSLTSLRAMVLPRPPGAQAEVRVGVANQQLIVPAPDTWSLYVTLFTPTLAHVDLFGAQLAAIGRTVTFDVPSPAAPGQDGKHD</sequence>
<dbReference type="Proteomes" id="UP001183388">
    <property type="component" value="Unassembled WGS sequence"/>
</dbReference>
<accession>A0ABU2LDG1</accession>
<evidence type="ECO:0000313" key="2">
    <source>
        <dbReference type="Proteomes" id="UP001183388"/>
    </source>
</evidence>
<organism evidence="1 2">
    <name type="scientific">Streptomyces boetiae</name>
    <dbReference type="NCBI Taxonomy" id="3075541"/>
    <lineage>
        <taxon>Bacteria</taxon>
        <taxon>Bacillati</taxon>
        <taxon>Actinomycetota</taxon>
        <taxon>Actinomycetes</taxon>
        <taxon>Kitasatosporales</taxon>
        <taxon>Streptomycetaceae</taxon>
        <taxon>Streptomyces</taxon>
    </lineage>
</organism>
<protein>
    <recommendedName>
        <fullName evidence="3">ESX secretion-associated protein EspG</fullName>
    </recommendedName>
</protein>
<dbReference type="EMBL" id="JAVREN010000042">
    <property type="protein sequence ID" value="MDT0309616.1"/>
    <property type="molecule type" value="Genomic_DNA"/>
</dbReference>
<comment type="caution">
    <text evidence="1">The sequence shown here is derived from an EMBL/GenBank/DDBJ whole genome shotgun (WGS) entry which is preliminary data.</text>
</comment>